<evidence type="ECO:0000259" key="1">
    <source>
        <dbReference type="Pfam" id="PF00561"/>
    </source>
</evidence>
<dbReference type="PRINTS" id="PR00412">
    <property type="entry name" value="EPOXHYDRLASE"/>
</dbReference>
<feature type="domain" description="AB hydrolase-1" evidence="1">
    <location>
        <begin position="19"/>
        <end position="250"/>
    </location>
</feature>
<dbReference type="Pfam" id="PF00561">
    <property type="entry name" value="Abhydrolase_1"/>
    <property type="match status" value="1"/>
</dbReference>
<keyword evidence="3" id="KW-1185">Reference proteome</keyword>
<proteinExistence type="predicted"/>
<accession>A0ABT2A1B4</accession>
<dbReference type="InterPro" id="IPR029058">
    <property type="entry name" value="AB_hydrolase_fold"/>
</dbReference>
<dbReference type="Proteomes" id="UP001205560">
    <property type="component" value="Unassembled WGS sequence"/>
</dbReference>
<evidence type="ECO:0000313" key="2">
    <source>
        <dbReference type="EMBL" id="MCS0587973.1"/>
    </source>
</evidence>
<dbReference type="InterPro" id="IPR000639">
    <property type="entry name" value="Epox_hydrolase-like"/>
</dbReference>
<dbReference type="PRINTS" id="PR00111">
    <property type="entry name" value="ABHYDROLASE"/>
</dbReference>
<dbReference type="SUPFAM" id="SSF53474">
    <property type="entry name" value="alpha/beta-Hydrolases"/>
    <property type="match status" value="1"/>
</dbReference>
<dbReference type="PANTHER" id="PTHR43798:SF5">
    <property type="entry name" value="MONOACYLGLYCEROL LIPASE ABHD6"/>
    <property type="match status" value="1"/>
</dbReference>
<comment type="caution">
    <text evidence="2">The sequence shown here is derived from an EMBL/GenBank/DDBJ whole genome shotgun (WGS) entry which is preliminary data.</text>
</comment>
<protein>
    <submittedName>
        <fullName evidence="2">Alpha/beta hydrolase</fullName>
    </submittedName>
</protein>
<dbReference type="EMBL" id="JANUGX010000002">
    <property type="protein sequence ID" value="MCS0587973.1"/>
    <property type="molecule type" value="Genomic_DNA"/>
</dbReference>
<dbReference type="GO" id="GO:0016787">
    <property type="term" value="F:hydrolase activity"/>
    <property type="evidence" value="ECO:0007669"/>
    <property type="project" value="UniProtKB-KW"/>
</dbReference>
<sequence length="265" mass="27178">MTTHIVAGLTVEVEGEGAAIVCVHGLGGSSNTWTPVMAALQGHRIVRIDLPGSGRSPARSSADPGELNIASMADAVQAVCRELDITRATFLGHSMGTIVCQHIATQRPALVAGLALFGPLVCPPDAGRAGILARADKAATGGAAAMQDIADAIVGAATSKETKAQQPAVLALVRESVMRQTPEGYGQSCRALATAQAASIEDIAVPTLLVTGDQDGVAPAASVAAMAERIKGSDMVVLEGCGHWTTFERPQECMQQLAKFLSSSK</sequence>
<dbReference type="InterPro" id="IPR000073">
    <property type="entry name" value="AB_hydrolase_1"/>
</dbReference>
<reference evidence="2 3" key="1">
    <citation type="submission" date="2022-08" db="EMBL/GenBank/DDBJ databases">
        <title>Reclassification of Massilia species as members of the genera Telluria, Duganella, Pseudoduganella, Mokoshia gen. nov. and Zemynaea gen. nov. using orthogonal and non-orthogonal genome-based approaches.</title>
        <authorList>
            <person name="Bowman J.P."/>
        </authorList>
    </citation>
    <scope>NUCLEOTIDE SEQUENCE [LARGE SCALE GENOMIC DNA]</scope>
    <source>
        <strain evidence="2 3">LMG 28164</strain>
    </source>
</reference>
<dbReference type="PANTHER" id="PTHR43798">
    <property type="entry name" value="MONOACYLGLYCEROL LIPASE"/>
    <property type="match status" value="1"/>
</dbReference>
<evidence type="ECO:0000313" key="3">
    <source>
        <dbReference type="Proteomes" id="UP001205560"/>
    </source>
</evidence>
<gene>
    <name evidence="2" type="ORF">NX782_02000</name>
</gene>
<name>A0ABT2A1B4_9BURK</name>
<dbReference type="InterPro" id="IPR050266">
    <property type="entry name" value="AB_hydrolase_sf"/>
</dbReference>
<dbReference type="RefSeq" id="WP_258843822.1">
    <property type="nucleotide sequence ID" value="NZ_JANUGX010000002.1"/>
</dbReference>
<keyword evidence="2" id="KW-0378">Hydrolase</keyword>
<dbReference type="Gene3D" id="3.40.50.1820">
    <property type="entry name" value="alpha/beta hydrolase"/>
    <property type="match status" value="1"/>
</dbReference>
<organism evidence="2 3">
    <name type="scientific">Massilia norwichensis</name>
    <dbReference type="NCBI Taxonomy" id="1442366"/>
    <lineage>
        <taxon>Bacteria</taxon>
        <taxon>Pseudomonadati</taxon>
        <taxon>Pseudomonadota</taxon>
        <taxon>Betaproteobacteria</taxon>
        <taxon>Burkholderiales</taxon>
        <taxon>Oxalobacteraceae</taxon>
        <taxon>Telluria group</taxon>
        <taxon>Massilia</taxon>
    </lineage>
</organism>